<evidence type="ECO:0000256" key="3">
    <source>
        <dbReference type="ARBA" id="ARBA00013934"/>
    </source>
</evidence>
<comment type="subcellular location">
    <subcellularLocation>
        <location evidence="1">Mitochondrion inner membrane</location>
        <topology evidence="1">Multi-pass membrane protein</topology>
    </subcellularLocation>
</comment>
<reference evidence="11" key="1">
    <citation type="submission" date="2015-09" db="EMBL/GenBank/DDBJ databases">
        <title>De novo assembly of Pectinophora gossypiella (Pink Bollworm) gut transcriptome.</title>
        <authorList>
            <person name="Tassone E.E."/>
        </authorList>
    </citation>
    <scope>NUCLEOTIDE SEQUENCE</scope>
</reference>
<dbReference type="GO" id="GO:0005743">
    <property type="term" value="C:mitochondrial inner membrane"/>
    <property type="evidence" value="ECO:0007669"/>
    <property type="project" value="UniProtKB-SubCell"/>
</dbReference>
<evidence type="ECO:0000313" key="11">
    <source>
        <dbReference type="EMBL" id="JAT87801.1"/>
    </source>
</evidence>
<gene>
    <name evidence="11" type="ORF">g.7199</name>
</gene>
<dbReference type="Pfam" id="PF07096">
    <property type="entry name" value="DUF1358"/>
    <property type="match status" value="1"/>
</dbReference>
<dbReference type="PANTHER" id="PTHR13141">
    <property type="entry name" value="TRANSMEMBRANE PROTEIN 242"/>
    <property type="match status" value="1"/>
</dbReference>
<keyword evidence="6 10" id="KW-1133">Transmembrane helix</keyword>
<evidence type="ECO:0000256" key="5">
    <source>
        <dbReference type="ARBA" id="ARBA00022792"/>
    </source>
</evidence>
<evidence type="ECO:0000256" key="2">
    <source>
        <dbReference type="ARBA" id="ARBA00007570"/>
    </source>
</evidence>
<dbReference type="InterPro" id="IPR009792">
    <property type="entry name" value="TMEM242"/>
</dbReference>
<dbReference type="AlphaFoldDB" id="A0A1E1WLR7"/>
<evidence type="ECO:0000256" key="1">
    <source>
        <dbReference type="ARBA" id="ARBA00004448"/>
    </source>
</evidence>
<keyword evidence="8 10" id="KW-0472">Membrane</keyword>
<evidence type="ECO:0000256" key="10">
    <source>
        <dbReference type="SAM" id="Phobius"/>
    </source>
</evidence>
<keyword evidence="5" id="KW-0999">Mitochondrion inner membrane</keyword>
<evidence type="ECO:0000256" key="6">
    <source>
        <dbReference type="ARBA" id="ARBA00022989"/>
    </source>
</evidence>
<evidence type="ECO:0000256" key="4">
    <source>
        <dbReference type="ARBA" id="ARBA00022692"/>
    </source>
</evidence>
<sequence>MEKEERLQRIKAGAFLAAVAGISGVVGFSATLSAAKKTDPKYFNKGLQVGLDTADAGAILALRALGWGTLYAVAGTSCLCYGIYKLSGATDLKDFRIRMGNLLPVLPRNNPPRSRTEFSGMNDLLTYLSEDYGKKPDSK</sequence>
<keyword evidence="4 10" id="KW-0812">Transmembrane</keyword>
<feature type="transmembrane region" description="Helical" evidence="10">
    <location>
        <begin position="12"/>
        <end position="35"/>
    </location>
</feature>
<feature type="transmembrane region" description="Helical" evidence="10">
    <location>
        <begin position="64"/>
        <end position="84"/>
    </location>
</feature>
<name>A0A1E1WLR7_PECGO</name>
<proteinExistence type="inferred from homology"/>
<evidence type="ECO:0000256" key="7">
    <source>
        <dbReference type="ARBA" id="ARBA00023128"/>
    </source>
</evidence>
<dbReference type="EMBL" id="GDQN01003253">
    <property type="protein sequence ID" value="JAT87801.1"/>
    <property type="molecule type" value="Transcribed_RNA"/>
</dbReference>
<keyword evidence="7" id="KW-0496">Mitochondrion</keyword>
<protein>
    <recommendedName>
        <fullName evidence="3">Transmembrane protein 242</fullName>
    </recommendedName>
</protein>
<dbReference type="OrthoDB" id="2378895at2759"/>
<evidence type="ECO:0000256" key="9">
    <source>
        <dbReference type="ARBA" id="ARBA00045905"/>
    </source>
</evidence>
<comment type="similarity">
    <text evidence="2">Belongs to the TMEM242 family.</text>
</comment>
<accession>A0A1E1WLR7</accession>
<evidence type="ECO:0000256" key="8">
    <source>
        <dbReference type="ARBA" id="ARBA00023136"/>
    </source>
</evidence>
<organism evidence="11">
    <name type="scientific">Pectinophora gossypiella</name>
    <name type="common">Cotton pink bollworm</name>
    <name type="synonym">Depressaria gossypiella</name>
    <dbReference type="NCBI Taxonomy" id="13191"/>
    <lineage>
        <taxon>Eukaryota</taxon>
        <taxon>Metazoa</taxon>
        <taxon>Ecdysozoa</taxon>
        <taxon>Arthropoda</taxon>
        <taxon>Hexapoda</taxon>
        <taxon>Insecta</taxon>
        <taxon>Pterygota</taxon>
        <taxon>Neoptera</taxon>
        <taxon>Endopterygota</taxon>
        <taxon>Lepidoptera</taxon>
        <taxon>Glossata</taxon>
        <taxon>Ditrysia</taxon>
        <taxon>Gelechioidea</taxon>
        <taxon>Gelechiidae</taxon>
        <taxon>Apatetrinae</taxon>
        <taxon>Pectinophora</taxon>
    </lineage>
</organism>
<comment type="function">
    <text evidence="9">Scaffold protein that participates in the c-ring assembly of mitochondrial ATP synthase (F(1)F(0) ATP synthase or complex V) by facilitating the membrane insertion and oligomer formation of the subunit c/ATP5MC3. Participates in the incorporation of the c-ring into vestigial complexes. Additionally influences the incorporation of subunits MT-ATP6, MT-ATP8, ATP5MJ, and ATP5MK in the ATP synthase.</text>
</comment>
<dbReference type="PANTHER" id="PTHR13141:SF4">
    <property type="entry name" value="TRANSMEMBRANE PROTEIN 242"/>
    <property type="match status" value="1"/>
</dbReference>